<dbReference type="EMBL" id="JAULBC010000011">
    <property type="protein sequence ID" value="MEX6690868.1"/>
    <property type="molecule type" value="Genomic_DNA"/>
</dbReference>
<dbReference type="InterPro" id="IPR011576">
    <property type="entry name" value="Pyridox_Oxase_N"/>
</dbReference>
<evidence type="ECO:0000313" key="4">
    <source>
        <dbReference type="Proteomes" id="UP001560573"/>
    </source>
</evidence>
<evidence type="ECO:0000256" key="1">
    <source>
        <dbReference type="ARBA" id="ARBA00023002"/>
    </source>
</evidence>
<organism evidence="3 4">
    <name type="scientific">Danxiaibacter flavus</name>
    <dbReference type="NCBI Taxonomy" id="3049108"/>
    <lineage>
        <taxon>Bacteria</taxon>
        <taxon>Pseudomonadati</taxon>
        <taxon>Bacteroidota</taxon>
        <taxon>Chitinophagia</taxon>
        <taxon>Chitinophagales</taxon>
        <taxon>Chitinophagaceae</taxon>
        <taxon>Danxiaibacter</taxon>
    </lineage>
</organism>
<sequence>MTKDFLYRFISKHKLTVLATVSGDNIPQTALVGFAITPDLEIIFDTVTTSRKYKNLLRNPAISFVIGWDSEQTVQYEGTAKIPTDTELEKLSPYYFKAFPDGINRKENWKDLVYFYVKPKWIRYSDFDTNTIEEIEL</sequence>
<dbReference type="EC" id="1.-.-.-" evidence="3"/>
<dbReference type="PANTHER" id="PTHR35176:SF6">
    <property type="entry name" value="HEME OXYGENASE HI_0854-RELATED"/>
    <property type="match status" value="1"/>
</dbReference>
<dbReference type="PANTHER" id="PTHR35176">
    <property type="entry name" value="HEME OXYGENASE HI_0854-RELATED"/>
    <property type="match status" value="1"/>
</dbReference>
<proteinExistence type="predicted"/>
<keyword evidence="4" id="KW-1185">Reference proteome</keyword>
<protein>
    <submittedName>
        <fullName evidence="3">Pyridoxamine 5'-phosphate oxidase family protein</fullName>
        <ecNumber evidence="3">1.-.-.-</ecNumber>
        <ecNumber evidence="3">1.4.3.5</ecNumber>
    </submittedName>
</protein>
<feature type="domain" description="Pyridoxamine 5'-phosphate oxidase N-terminal" evidence="2">
    <location>
        <begin position="8"/>
        <end position="124"/>
    </location>
</feature>
<dbReference type="InterPro" id="IPR012349">
    <property type="entry name" value="Split_barrel_FMN-bd"/>
</dbReference>
<dbReference type="GO" id="GO:0004733">
    <property type="term" value="F:pyridoxamine phosphate oxidase activity"/>
    <property type="evidence" value="ECO:0007669"/>
    <property type="project" value="UniProtKB-EC"/>
</dbReference>
<gene>
    <name evidence="3" type="ORF">QTN47_25390</name>
</gene>
<dbReference type="EC" id="1.4.3.5" evidence="3"/>
<dbReference type="Gene3D" id="2.30.110.10">
    <property type="entry name" value="Electron Transport, Fmn-binding Protein, Chain A"/>
    <property type="match status" value="1"/>
</dbReference>
<name>A0ABV3ZM36_9BACT</name>
<accession>A0ABV3ZM36</accession>
<reference evidence="3 4" key="1">
    <citation type="submission" date="2023-07" db="EMBL/GenBank/DDBJ databases">
        <authorList>
            <person name="Lian W.-H."/>
        </authorList>
    </citation>
    <scope>NUCLEOTIDE SEQUENCE [LARGE SCALE GENOMIC DNA]</scope>
    <source>
        <strain evidence="3 4">SYSU DXS3180</strain>
    </source>
</reference>
<dbReference type="InterPro" id="IPR052019">
    <property type="entry name" value="F420H2_bilvrd_red/Heme_oxyg"/>
</dbReference>
<evidence type="ECO:0000259" key="2">
    <source>
        <dbReference type="Pfam" id="PF01243"/>
    </source>
</evidence>
<dbReference type="Pfam" id="PF01243">
    <property type="entry name" value="PNPOx_N"/>
    <property type="match status" value="1"/>
</dbReference>
<dbReference type="Proteomes" id="UP001560573">
    <property type="component" value="Unassembled WGS sequence"/>
</dbReference>
<evidence type="ECO:0000313" key="3">
    <source>
        <dbReference type="EMBL" id="MEX6690868.1"/>
    </source>
</evidence>
<dbReference type="RefSeq" id="WP_369332284.1">
    <property type="nucleotide sequence ID" value="NZ_JAULBC010000011.1"/>
</dbReference>
<keyword evidence="1 3" id="KW-0560">Oxidoreductase</keyword>
<dbReference type="SUPFAM" id="SSF50475">
    <property type="entry name" value="FMN-binding split barrel"/>
    <property type="match status" value="1"/>
</dbReference>
<comment type="caution">
    <text evidence="3">The sequence shown here is derived from an EMBL/GenBank/DDBJ whole genome shotgun (WGS) entry which is preliminary data.</text>
</comment>